<keyword evidence="1" id="KW-0472">Membrane</keyword>
<protein>
    <submittedName>
        <fullName evidence="2">Uncharacterized protein</fullName>
    </submittedName>
</protein>
<dbReference type="Proteomes" id="UP000812287">
    <property type="component" value="Unassembled WGS sequence"/>
</dbReference>
<dbReference type="EMBL" id="MU250568">
    <property type="protein sequence ID" value="KAG7440667.1"/>
    <property type="molecule type" value="Genomic_DNA"/>
</dbReference>
<keyword evidence="1" id="KW-0812">Transmembrane</keyword>
<keyword evidence="3" id="KW-1185">Reference proteome</keyword>
<feature type="transmembrane region" description="Helical" evidence="1">
    <location>
        <begin position="101"/>
        <end position="122"/>
    </location>
</feature>
<dbReference type="GeneID" id="66103750"/>
<organism evidence="2 3">
    <name type="scientific">Guyanagaster necrorhizus</name>
    <dbReference type="NCBI Taxonomy" id="856835"/>
    <lineage>
        <taxon>Eukaryota</taxon>
        <taxon>Fungi</taxon>
        <taxon>Dikarya</taxon>
        <taxon>Basidiomycota</taxon>
        <taxon>Agaricomycotina</taxon>
        <taxon>Agaricomycetes</taxon>
        <taxon>Agaricomycetidae</taxon>
        <taxon>Agaricales</taxon>
        <taxon>Marasmiineae</taxon>
        <taxon>Physalacriaceae</taxon>
        <taxon>Guyanagaster</taxon>
    </lineage>
</organism>
<accession>A0A9P7VHI6</accession>
<dbReference type="RefSeq" id="XP_043034167.1">
    <property type="nucleotide sequence ID" value="XM_043181454.1"/>
</dbReference>
<reference evidence="2" key="1">
    <citation type="submission" date="2020-11" db="EMBL/GenBank/DDBJ databases">
        <title>Adaptations for nitrogen fixation in a non-lichenized fungal sporocarp promotes dispersal by wood-feeding termites.</title>
        <authorList>
            <consortium name="DOE Joint Genome Institute"/>
            <person name="Koch R.A."/>
            <person name="Yoon G."/>
            <person name="Arayal U."/>
            <person name="Lail K."/>
            <person name="Amirebrahimi M."/>
            <person name="Labutti K."/>
            <person name="Lipzen A."/>
            <person name="Riley R."/>
            <person name="Barry K."/>
            <person name="Henrissat B."/>
            <person name="Grigoriev I.V."/>
            <person name="Herr J.R."/>
            <person name="Aime M.C."/>
        </authorList>
    </citation>
    <scope>NUCLEOTIDE SEQUENCE</scope>
    <source>
        <strain evidence="2">MCA 3950</strain>
    </source>
</reference>
<proteinExistence type="predicted"/>
<evidence type="ECO:0000313" key="2">
    <source>
        <dbReference type="EMBL" id="KAG7440667.1"/>
    </source>
</evidence>
<gene>
    <name evidence="2" type="ORF">BT62DRAFT_575427</name>
</gene>
<comment type="caution">
    <text evidence="2">The sequence shown here is derived from an EMBL/GenBank/DDBJ whole genome shotgun (WGS) entry which is preliminary data.</text>
</comment>
<sequence length="134" mass="15743">MVIMYVMLSHSQSYRCCQPHRGCFAQQCCHRGRNTPMVAILASKQVSLEFFRVLYGPPVFTANKPRRDLLPLHVNHFPFFCGRMLFSMAESWPESTTTTAYILPFIYYVLLMVYFTCMEYFWDSPLFLLLVSLE</sequence>
<evidence type="ECO:0000313" key="3">
    <source>
        <dbReference type="Proteomes" id="UP000812287"/>
    </source>
</evidence>
<dbReference type="AlphaFoldDB" id="A0A9P7VHI6"/>
<keyword evidence="1" id="KW-1133">Transmembrane helix</keyword>
<evidence type="ECO:0000256" key="1">
    <source>
        <dbReference type="SAM" id="Phobius"/>
    </source>
</evidence>
<name>A0A9P7VHI6_9AGAR</name>